<reference evidence="7 8" key="1">
    <citation type="submission" date="2019-08" db="EMBL/GenBank/DDBJ databases">
        <title>Archangium and Cystobacter genomes.</title>
        <authorList>
            <person name="Chen I.-C.K."/>
            <person name="Wielgoss S."/>
        </authorList>
    </citation>
    <scope>NUCLEOTIDE SEQUENCE [LARGE SCALE GENOMIC DNA]</scope>
    <source>
        <strain evidence="7 8">Cbm 6</strain>
    </source>
</reference>
<dbReference type="Pfam" id="PF04932">
    <property type="entry name" value="Wzy_C"/>
    <property type="match status" value="1"/>
</dbReference>
<feature type="transmembrane region" description="Helical" evidence="5">
    <location>
        <begin position="251"/>
        <end position="268"/>
    </location>
</feature>
<dbReference type="InterPro" id="IPR051533">
    <property type="entry name" value="WaaL-like"/>
</dbReference>
<evidence type="ECO:0000256" key="2">
    <source>
        <dbReference type="ARBA" id="ARBA00022692"/>
    </source>
</evidence>
<feature type="transmembrane region" description="Helical" evidence="5">
    <location>
        <begin position="193"/>
        <end position="213"/>
    </location>
</feature>
<feature type="transmembrane region" description="Helical" evidence="5">
    <location>
        <begin position="132"/>
        <end position="152"/>
    </location>
</feature>
<evidence type="ECO:0000313" key="7">
    <source>
        <dbReference type="EMBL" id="WNG52164.1"/>
    </source>
</evidence>
<evidence type="ECO:0000256" key="5">
    <source>
        <dbReference type="SAM" id="Phobius"/>
    </source>
</evidence>
<feature type="transmembrane region" description="Helical" evidence="5">
    <location>
        <begin position="459"/>
        <end position="484"/>
    </location>
</feature>
<keyword evidence="4 5" id="KW-0472">Membrane</keyword>
<dbReference type="PANTHER" id="PTHR37422">
    <property type="entry name" value="TEICHURONIC ACID BIOSYNTHESIS PROTEIN TUAE"/>
    <property type="match status" value="1"/>
</dbReference>
<evidence type="ECO:0000259" key="6">
    <source>
        <dbReference type="Pfam" id="PF04932"/>
    </source>
</evidence>
<organism evidence="7 8">
    <name type="scientific">Archangium minus</name>
    <dbReference type="NCBI Taxonomy" id="83450"/>
    <lineage>
        <taxon>Bacteria</taxon>
        <taxon>Pseudomonadati</taxon>
        <taxon>Myxococcota</taxon>
        <taxon>Myxococcia</taxon>
        <taxon>Myxococcales</taxon>
        <taxon>Cystobacterineae</taxon>
        <taxon>Archangiaceae</taxon>
        <taxon>Archangium</taxon>
    </lineage>
</organism>
<protein>
    <submittedName>
        <fullName evidence="7">Polymerase</fullName>
    </submittedName>
</protein>
<name>A0ABY9X9U1_9BACT</name>
<feature type="transmembrane region" description="Helical" evidence="5">
    <location>
        <begin position="164"/>
        <end position="181"/>
    </location>
</feature>
<proteinExistence type="predicted"/>
<comment type="subcellular location">
    <subcellularLocation>
        <location evidence="1">Membrane</location>
        <topology evidence="1">Multi-pass membrane protein</topology>
    </subcellularLocation>
</comment>
<accession>A0ABY9X9U1</accession>
<evidence type="ECO:0000313" key="8">
    <source>
        <dbReference type="Proteomes" id="UP001611383"/>
    </source>
</evidence>
<dbReference type="EMBL" id="CP043494">
    <property type="protein sequence ID" value="WNG52164.1"/>
    <property type="molecule type" value="Genomic_DNA"/>
</dbReference>
<feature type="transmembrane region" description="Helical" evidence="5">
    <location>
        <begin position="93"/>
        <end position="112"/>
    </location>
</feature>
<feature type="transmembrane region" description="Helical" evidence="5">
    <location>
        <begin position="298"/>
        <end position="317"/>
    </location>
</feature>
<feature type="transmembrane region" description="Helical" evidence="5">
    <location>
        <begin position="274"/>
        <end position="291"/>
    </location>
</feature>
<gene>
    <name evidence="7" type="ORF">F0U60_01255</name>
</gene>
<feature type="domain" description="O-antigen ligase-related" evidence="6">
    <location>
        <begin position="259"/>
        <end position="409"/>
    </location>
</feature>
<evidence type="ECO:0000256" key="3">
    <source>
        <dbReference type="ARBA" id="ARBA00022989"/>
    </source>
</evidence>
<keyword evidence="2 5" id="KW-0812">Transmembrane</keyword>
<evidence type="ECO:0000256" key="1">
    <source>
        <dbReference type="ARBA" id="ARBA00004141"/>
    </source>
</evidence>
<dbReference type="Proteomes" id="UP001611383">
    <property type="component" value="Chromosome"/>
</dbReference>
<feature type="transmembrane region" description="Helical" evidence="5">
    <location>
        <begin position="397"/>
        <end position="423"/>
    </location>
</feature>
<sequence>MQAFLSRTPVFMSLLALVVLATVGLIIFAPALAILPVGGAVFLWWVCRQPLRTLTLAVFAAAVTVDLVPEVPYEGEWKSPLYFPGKLLFTVPGMSLPLIDLAVVGLIGLMVYRRAMGIKIDPPPLPIPRPLVLALLVLPATILWLQVWGIVINGGVARVAKVQWHQMLAIPLMVMLFNAALRGPKDFHTLGRIIVTACCTKAFLGAWFIVMIARPRGLYHEYATTHADSMLYVTGLACVIWSWMEEPTRKHFWRMVVVCAIIFMGMHYNDRRIAYASFQLVLIFGYFVSPWSGMKRKLTRIALLLSPIIPFYIAVGWKNPSGIFGPVGTIKSMLVGENLAKGQMDYRDIENFDVVHTWNRNPILGTGWGHTFDEILKLPDISHAFADYLYHPHNSVLGMFAFGGVVGFSGLWLWIPVGVFLAVRAYHRAHEPMQRAGGLVALSVFVVYTQQCFGDMASISWMGSVLSAMAVTCASKLAVVTNAWPSALEARKEFSVPENSSSPAGNLV</sequence>
<feature type="transmembrane region" description="Helical" evidence="5">
    <location>
        <begin position="225"/>
        <end position="244"/>
    </location>
</feature>
<keyword evidence="8" id="KW-1185">Reference proteome</keyword>
<keyword evidence="3 5" id="KW-1133">Transmembrane helix</keyword>
<feature type="transmembrane region" description="Helical" evidence="5">
    <location>
        <begin position="14"/>
        <end position="47"/>
    </location>
</feature>
<dbReference type="PANTHER" id="PTHR37422:SF13">
    <property type="entry name" value="LIPOPOLYSACCHARIDE BIOSYNTHESIS PROTEIN PA4999-RELATED"/>
    <property type="match status" value="1"/>
</dbReference>
<evidence type="ECO:0000256" key="4">
    <source>
        <dbReference type="ARBA" id="ARBA00023136"/>
    </source>
</evidence>
<feature type="transmembrane region" description="Helical" evidence="5">
    <location>
        <begin position="435"/>
        <end position="453"/>
    </location>
</feature>
<dbReference type="NCBIfam" id="NF041870">
    <property type="entry name" value="Wzy_EPS"/>
    <property type="match status" value="1"/>
</dbReference>
<dbReference type="InterPro" id="IPR007016">
    <property type="entry name" value="O-antigen_ligase-rel_domated"/>
</dbReference>